<sequence length="106" mass="12034">MRENPFLVPVQESEAASDNEEAEFCVGEEVWVKPPNARCTDQWKRGVVSEVNSPFNIEVNGVPRHPKDVGRRAEGPRDRRDLHLTAHHERPRKNEEAASEIGGLRL</sequence>
<reference evidence="3" key="1">
    <citation type="submission" date="2021-01" db="EMBL/GenBank/DDBJ databases">
        <title>Caligus Genome Assembly.</title>
        <authorList>
            <person name="Gallardo-Escarate C."/>
        </authorList>
    </citation>
    <scope>NUCLEOTIDE SEQUENCE [LARGE SCALE GENOMIC DNA]</scope>
</reference>
<accession>A0A7T8JY08</accession>
<protein>
    <submittedName>
        <fullName evidence="2">Uncharacterized protein</fullName>
    </submittedName>
</protein>
<evidence type="ECO:0000313" key="3">
    <source>
        <dbReference type="Proteomes" id="UP000595437"/>
    </source>
</evidence>
<dbReference type="EMBL" id="CP045903">
    <property type="protein sequence ID" value="QQP39432.1"/>
    <property type="molecule type" value="Genomic_DNA"/>
</dbReference>
<feature type="compositionally biased region" description="Basic and acidic residues" evidence="1">
    <location>
        <begin position="65"/>
        <end position="96"/>
    </location>
</feature>
<gene>
    <name evidence="2" type="ORF">FKW44_020316</name>
</gene>
<dbReference type="Proteomes" id="UP000595437">
    <property type="component" value="Chromosome 14"/>
</dbReference>
<evidence type="ECO:0000256" key="1">
    <source>
        <dbReference type="SAM" id="MobiDB-lite"/>
    </source>
</evidence>
<keyword evidence="3" id="KW-1185">Reference proteome</keyword>
<evidence type="ECO:0000313" key="2">
    <source>
        <dbReference type="EMBL" id="QQP39432.1"/>
    </source>
</evidence>
<dbReference type="OrthoDB" id="6286094at2759"/>
<dbReference type="AlphaFoldDB" id="A0A7T8JY08"/>
<organism evidence="2 3">
    <name type="scientific">Caligus rogercresseyi</name>
    <name type="common">Sea louse</name>
    <dbReference type="NCBI Taxonomy" id="217165"/>
    <lineage>
        <taxon>Eukaryota</taxon>
        <taxon>Metazoa</taxon>
        <taxon>Ecdysozoa</taxon>
        <taxon>Arthropoda</taxon>
        <taxon>Crustacea</taxon>
        <taxon>Multicrustacea</taxon>
        <taxon>Hexanauplia</taxon>
        <taxon>Copepoda</taxon>
        <taxon>Siphonostomatoida</taxon>
        <taxon>Caligidae</taxon>
        <taxon>Caligus</taxon>
    </lineage>
</organism>
<feature type="region of interest" description="Disordered" evidence="1">
    <location>
        <begin position="58"/>
        <end position="106"/>
    </location>
</feature>
<name>A0A7T8JY08_CALRO</name>
<proteinExistence type="predicted"/>
<feature type="region of interest" description="Disordered" evidence="1">
    <location>
        <begin position="1"/>
        <end position="21"/>
    </location>
</feature>